<dbReference type="Proteomes" id="UP001432059">
    <property type="component" value="Chromosome"/>
</dbReference>
<dbReference type="GO" id="GO:0030527">
    <property type="term" value="F:structural constituent of chromatin"/>
    <property type="evidence" value="ECO:0007669"/>
    <property type="project" value="InterPro"/>
</dbReference>
<comment type="subcellular location">
    <subcellularLocation>
        <location evidence="1">Virion</location>
    </subcellularLocation>
</comment>
<comment type="function">
    <text evidence="10">DNA-binding protein that plays a critical role in nucleoid compaction, genome replication and DNA replication and transcription. Binds to both ssDNA and dsDNA with a binding site covering about 15 nucleotides. Displays DNA-supercoiling activity only when associated with the viral DNA topoisomerase 2.</text>
</comment>
<comment type="similarity">
    <text evidence="2">Belongs to the bacterial histone-like protein family.</text>
</comment>
<sequence length="153" mass="16983">MKVCENMEINLVCMESFVAFGGNQIFFTMKYRLVQKGNPGDPEAEKKWYANPVKAGTTTQKNLATQISGRSSLTAGDVSNVIQNLVELLPQELIKGNSVQLGDFGTFRISFSSDGVEKEKDFTVDKIKGVKVLFTPSADFKKVLAGMKYEREK</sequence>
<evidence type="ECO:0000256" key="7">
    <source>
        <dbReference type="ARBA" id="ARBA00023125"/>
    </source>
</evidence>
<evidence type="ECO:0000256" key="1">
    <source>
        <dbReference type="ARBA" id="ARBA00004328"/>
    </source>
</evidence>
<evidence type="ECO:0000313" key="12">
    <source>
        <dbReference type="EMBL" id="WOC53046.1"/>
    </source>
</evidence>
<name>A0AAU0F2P4_9FLAO</name>
<dbReference type="InterPro" id="IPR041607">
    <property type="entry name" value="HU-HIG"/>
</dbReference>
<reference evidence="12" key="1">
    <citation type="submission" date="2023-10" db="EMBL/GenBank/DDBJ databases">
        <title>Characterization and whole genome sequencing of a novel strain of Bergeyella porcorum QD2021 isolated from pig.</title>
        <authorList>
            <person name="Liu G."/>
            <person name="Chen C."/>
            <person name="Han X."/>
        </authorList>
    </citation>
    <scope>NUCLEOTIDE SEQUENCE</scope>
    <source>
        <strain evidence="12">QD2021</strain>
    </source>
</reference>
<evidence type="ECO:0000256" key="5">
    <source>
        <dbReference type="ARBA" id="ARBA00022705"/>
    </source>
</evidence>
<accession>A0AAU0F2P4</accession>
<dbReference type="InterPro" id="IPR010992">
    <property type="entry name" value="IHF-like_DNA-bd_dom_sf"/>
</dbReference>
<dbReference type="KEGG" id="bpor:BPO_2399"/>
<evidence type="ECO:0000256" key="6">
    <source>
        <dbReference type="ARBA" id="ARBA00022921"/>
    </source>
</evidence>
<keyword evidence="13" id="KW-1185">Reference proteome</keyword>
<proteinExistence type="inferred from homology"/>
<keyword evidence="5" id="KW-0235">DNA replication</keyword>
<dbReference type="GO" id="GO:0005829">
    <property type="term" value="C:cytosol"/>
    <property type="evidence" value="ECO:0007669"/>
    <property type="project" value="TreeGrafter"/>
</dbReference>
<dbReference type="InterPro" id="IPR005902">
    <property type="entry name" value="HU_DNA-bd_put"/>
</dbReference>
<dbReference type="GO" id="GO:0003677">
    <property type="term" value="F:DNA binding"/>
    <property type="evidence" value="ECO:0007669"/>
    <property type="project" value="UniProtKB-KW"/>
</dbReference>
<evidence type="ECO:0000256" key="8">
    <source>
        <dbReference type="ARBA" id="ARBA00033120"/>
    </source>
</evidence>
<evidence type="ECO:0000256" key="10">
    <source>
        <dbReference type="ARBA" id="ARBA00046140"/>
    </source>
</evidence>
<evidence type="ECO:0000259" key="11">
    <source>
        <dbReference type="Pfam" id="PF18291"/>
    </source>
</evidence>
<dbReference type="SUPFAM" id="SSF47729">
    <property type="entry name" value="IHF-like DNA-binding proteins"/>
    <property type="match status" value="1"/>
</dbReference>
<dbReference type="EMBL" id="CP136426">
    <property type="protein sequence ID" value="WOC53046.1"/>
    <property type="molecule type" value="Genomic_DNA"/>
</dbReference>
<dbReference type="Pfam" id="PF18291">
    <property type="entry name" value="HU-HIG"/>
    <property type="match status" value="1"/>
</dbReference>
<feature type="domain" description="HU" evidence="11">
    <location>
        <begin position="29"/>
        <end position="151"/>
    </location>
</feature>
<evidence type="ECO:0000313" key="13">
    <source>
        <dbReference type="Proteomes" id="UP001432059"/>
    </source>
</evidence>
<dbReference type="NCBIfam" id="TIGR01201">
    <property type="entry name" value="HU_rel"/>
    <property type="match status" value="1"/>
</dbReference>
<dbReference type="Gene3D" id="4.10.520.10">
    <property type="entry name" value="IHF-like DNA-binding proteins"/>
    <property type="match status" value="1"/>
</dbReference>
<dbReference type="PANTHER" id="PTHR33175">
    <property type="entry name" value="DNA-BINDING PROTEIN HU"/>
    <property type="match status" value="1"/>
</dbReference>
<evidence type="ECO:0000256" key="9">
    <source>
        <dbReference type="ARBA" id="ARBA00033227"/>
    </source>
</evidence>
<protein>
    <recommendedName>
        <fullName evidence="4">Viral histone-like protein</fullName>
    </recommendedName>
    <alternativeName>
        <fullName evidence="9">DNA-binding protein pA104R</fullName>
    </alternativeName>
    <alternativeName>
        <fullName evidence="8">pA104R</fullName>
    </alternativeName>
</protein>
<dbReference type="PANTHER" id="PTHR33175:SF13">
    <property type="entry name" value="HISTONE-LIKE PROTEIN"/>
    <property type="match status" value="1"/>
</dbReference>
<organism evidence="12 13">
    <name type="scientific">Bergeyella porcorum</name>
    <dbReference type="NCBI Taxonomy" id="1735111"/>
    <lineage>
        <taxon>Bacteria</taxon>
        <taxon>Pseudomonadati</taxon>
        <taxon>Bacteroidota</taxon>
        <taxon>Flavobacteriia</taxon>
        <taxon>Flavobacteriales</taxon>
        <taxon>Weeksellaceae</taxon>
        <taxon>Bergeyella</taxon>
    </lineage>
</organism>
<dbReference type="GO" id="GO:0006260">
    <property type="term" value="P:DNA replication"/>
    <property type="evidence" value="ECO:0007669"/>
    <property type="project" value="UniProtKB-KW"/>
</dbReference>
<keyword evidence="7" id="KW-0238">DNA-binding</keyword>
<dbReference type="AlphaFoldDB" id="A0AAU0F2P4"/>
<evidence type="ECO:0000256" key="4">
    <source>
        <dbReference type="ARBA" id="ARBA00016145"/>
    </source>
</evidence>
<evidence type="ECO:0000256" key="3">
    <source>
        <dbReference type="ARBA" id="ARBA00011738"/>
    </source>
</evidence>
<keyword evidence="6" id="KW-0426">Late protein</keyword>
<gene>
    <name evidence="12" type="ORF">BPO_2399</name>
</gene>
<dbReference type="InterPro" id="IPR000119">
    <property type="entry name" value="Hist_DNA-bd"/>
</dbReference>
<comment type="subunit">
    <text evidence="3">Homodimer.</text>
</comment>
<evidence type="ECO:0000256" key="2">
    <source>
        <dbReference type="ARBA" id="ARBA00010529"/>
    </source>
</evidence>